<name>Q6Z7G2_ORYSJ</name>
<organism evidence="3 4">
    <name type="scientific">Oryza sativa subsp. japonica</name>
    <name type="common">Rice</name>
    <dbReference type="NCBI Taxonomy" id="39947"/>
    <lineage>
        <taxon>Eukaryota</taxon>
        <taxon>Viridiplantae</taxon>
        <taxon>Streptophyta</taxon>
        <taxon>Embryophyta</taxon>
        <taxon>Tracheophyta</taxon>
        <taxon>Spermatophyta</taxon>
        <taxon>Magnoliopsida</taxon>
        <taxon>Liliopsida</taxon>
        <taxon>Poales</taxon>
        <taxon>Poaceae</taxon>
        <taxon>BOP clade</taxon>
        <taxon>Oryzoideae</taxon>
        <taxon>Oryzeae</taxon>
        <taxon>Oryzinae</taxon>
        <taxon>Oryza</taxon>
        <taxon>Oryza sativa</taxon>
    </lineage>
</organism>
<reference evidence="3" key="2">
    <citation type="submission" date="2002-03" db="EMBL/GenBank/DDBJ databases">
        <title>Oryza sativa nipponbare(GA3) genomic DNA, chromosome 2, BAC clone:OJ1570_H12.</title>
        <authorList>
            <person name="Sasaki T."/>
            <person name="Matsumoto T."/>
            <person name="Yamamoto K."/>
        </authorList>
    </citation>
    <scope>NUCLEOTIDE SEQUENCE</scope>
</reference>
<proteinExistence type="predicted"/>
<reference evidence="4" key="3">
    <citation type="journal article" date="2005" name="Nature">
        <title>The map-based sequence of the rice genome.</title>
        <authorList>
            <consortium name="International rice genome sequencing project (IRGSP)"/>
            <person name="Matsumoto T."/>
            <person name="Wu J."/>
            <person name="Kanamori H."/>
            <person name="Katayose Y."/>
            <person name="Fujisawa M."/>
            <person name="Namiki N."/>
            <person name="Mizuno H."/>
            <person name="Yamamoto K."/>
            <person name="Antonio B.A."/>
            <person name="Baba T."/>
            <person name="Sakata K."/>
            <person name="Nagamura Y."/>
            <person name="Aoki H."/>
            <person name="Arikawa K."/>
            <person name="Arita K."/>
            <person name="Bito T."/>
            <person name="Chiden Y."/>
            <person name="Fujitsuka N."/>
            <person name="Fukunaka R."/>
            <person name="Hamada M."/>
            <person name="Harada C."/>
            <person name="Hayashi A."/>
            <person name="Hijishita S."/>
            <person name="Honda M."/>
            <person name="Hosokawa S."/>
            <person name="Ichikawa Y."/>
            <person name="Idonuma A."/>
            <person name="Iijima M."/>
            <person name="Ikeda M."/>
            <person name="Ikeno M."/>
            <person name="Ito K."/>
            <person name="Ito S."/>
            <person name="Ito T."/>
            <person name="Ito Y."/>
            <person name="Ito Y."/>
            <person name="Iwabuchi A."/>
            <person name="Kamiya K."/>
            <person name="Karasawa W."/>
            <person name="Kurita K."/>
            <person name="Katagiri S."/>
            <person name="Kikuta A."/>
            <person name="Kobayashi H."/>
            <person name="Kobayashi N."/>
            <person name="Machita K."/>
            <person name="Maehara T."/>
            <person name="Masukawa M."/>
            <person name="Mizubayashi T."/>
            <person name="Mukai Y."/>
            <person name="Nagasaki H."/>
            <person name="Nagata Y."/>
            <person name="Naito S."/>
            <person name="Nakashima M."/>
            <person name="Nakama Y."/>
            <person name="Nakamichi Y."/>
            <person name="Nakamura M."/>
            <person name="Meguro A."/>
            <person name="Negishi M."/>
            <person name="Ohta I."/>
            <person name="Ohta T."/>
            <person name="Okamoto M."/>
            <person name="Ono N."/>
            <person name="Saji S."/>
            <person name="Sakaguchi M."/>
            <person name="Sakai K."/>
            <person name="Shibata M."/>
            <person name="Shimokawa T."/>
            <person name="Song J."/>
            <person name="Takazaki Y."/>
            <person name="Terasawa K."/>
            <person name="Tsugane M."/>
            <person name="Tsuji K."/>
            <person name="Ueda S."/>
            <person name="Waki K."/>
            <person name="Yamagata H."/>
            <person name="Yamamoto M."/>
            <person name="Yamamoto S."/>
            <person name="Yamane H."/>
            <person name="Yoshiki S."/>
            <person name="Yoshihara R."/>
            <person name="Yukawa K."/>
            <person name="Zhong H."/>
            <person name="Yano M."/>
            <person name="Yuan Q."/>
            <person name="Ouyang S."/>
            <person name="Liu J."/>
            <person name="Jones K.M."/>
            <person name="Gansberger K."/>
            <person name="Moffat K."/>
            <person name="Hill J."/>
            <person name="Bera J."/>
            <person name="Fadrosh D."/>
            <person name="Jin S."/>
            <person name="Johri S."/>
            <person name="Kim M."/>
            <person name="Overton L."/>
            <person name="Reardon M."/>
            <person name="Tsitrin T."/>
            <person name="Vuong H."/>
            <person name="Weaver B."/>
            <person name="Ciecko A."/>
            <person name="Tallon L."/>
            <person name="Jackson J."/>
            <person name="Pai G."/>
            <person name="Aken S.V."/>
            <person name="Utterback T."/>
            <person name="Reidmuller S."/>
            <person name="Feldblyum T."/>
            <person name="Hsiao J."/>
            <person name="Zismann V."/>
            <person name="Iobst S."/>
            <person name="de Vazeille A.R."/>
            <person name="Buell C.R."/>
            <person name="Ying K."/>
            <person name="Li Y."/>
            <person name="Lu T."/>
            <person name="Huang Y."/>
            <person name="Zhao Q."/>
            <person name="Feng Q."/>
            <person name="Zhang L."/>
            <person name="Zhu J."/>
            <person name="Weng Q."/>
            <person name="Mu J."/>
            <person name="Lu Y."/>
            <person name="Fan D."/>
            <person name="Liu Y."/>
            <person name="Guan J."/>
            <person name="Zhang Y."/>
            <person name="Yu S."/>
            <person name="Liu X."/>
            <person name="Zhang Y."/>
            <person name="Hong G."/>
            <person name="Han B."/>
            <person name="Choisne N."/>
            <person name="Demange N."/>
            <person name="Orjeda G."/>
            <person name="Samain S."/>
            <person name="Cattolico L."/>
            <person name="Pelletier E."/>
            <person name="Couloux A."/>
            <person name="Segurens B."/>
            <person name="Wincker P."/>
            <person name="D'Hont A."/>
            <person name="Scarpelli C."/>
            <person name="Weissenbach J."/>
            <person name="Salanoubat M."/>
            <person name="Quetier F."/>
            <person name="Yu Y."/>
            <person name="Kim H.R."/>
            <person name="Rambo T."/>
            <person name="Currie J."/>
            <person name="Collura K."/>
            <person name="Luo M."/>
            <person name="Yang T."/>
            <person name="Ammiraju J.S.S."/>
            <person name="Engler F."/>
            <person name="Soderlund C."/>
            <person name="Wing R.A."/>
            <person name="Palmer L.E."/>
            <person name="de la Bastide M."/>
            <person name="Spiegel L."/>
            <person name="Nascimento L."/>
            <person name="Zutavern T."/>
            <person name="O'Shaughnessy A."/>
            <person name="Dike S."/>
            <person name="Dedhia N."/>
            <person name="Preston R."/>
            <person name="Balija V."/>
            <person name="McCombie W.R."/>
            <person name="Chow T."/>
            <person name="Chen H."/>
            <person name="Chung M."/>
            <person name="Chen C."/>
            <person name="Shaw J."/>
            <person name="Wu H."/>
            <person name="Hsiao K."/>
            <person name="Chao Y."/>
            <person name="Chu M."/>
            <person name="Cheng C."/>
            <person name="Hour A."/>
            <person name="Lee P."/>
            <person name="Lin S."/>
            <person name="Lin Y."/>
            <person name="Liou J."/>
            <person name="Liu S."/>
            <person name="Hsing Y."/>
            <person name="Raghuvanshi S."/>
            <person name="Mohanty A."/>
            <person name="Bharti A.K."/>
            <person name="Gaur A."/>
            <person name="Gupta V."/>
            <person name="Kumar D."/>
            <person name="Ravi V."/>
            <person name="Vij S."/>
            <person name="Kapur A."/>
            <person name="Khurana P."/>
            <person name="Khurana P."/>
            <person name="Khurana J.P."/>
            <person name="Tyagi A.K."/>
            <person name="Gaikwad K."/>
            <person name="Singh A."/>
            <person name="Dalal V."/>
            <person name="Srivastava S."/>
            <person name="Dixit A."/>
            <person name="Pal A.K."/>
            <person name="Ghazi I.A."/>
            <person name="Yadav M."/>
            <person name="Pandit A."/>
            <person name="Bhargava A."/>
            <person name="Sureshbabu K."/>
            <person name="Batra K."/>
            <person name="Sharma T.R."/>
            <person name="Mohapatra T."/>
            <person name="Singh N.K."/>
            <person name="Messing J."/>
            <person name="Nelson A.B."/>
            <person name="Fuks G."/>
            <person name="Kavchok S."/>
            <person name="Keizer G."/>
            <person name="Linton E."/>
            <person name="Llaca V."/>
            <person name="Song R."/>
            <person name="Tanyolac B."/>
            <person name="Young S."/>
            <person name="Ho-Il K."/>
            <person name="Hahn J.H."/>
            <person name="Sangsakoo G."/>
            <person name="Vanavichit A."/>
            <person name="de Mattos Luiz.A.T."/>
            <person name="Zimmer P.D."/>
            <person name="Malone G."/>
            <person name="Dellagostin O."/>
            <person name="de Oliveira A.C."/>
            <person name="Bevan M."/>
            <person name="Bancroft I."/>
            <person name="Minx P."/>
            <person name="Cordum H."/>
            <person name="Wilson R."/>
            <person name="Cheng Z."/>
            <person name="Jin W."/>
            <person name="Jiang J."/>
            <person name="Leong S.A."/>
            <person name="Iwama H."/>
            <person name="Gojobori T."/>
            <person name="Itoh T."/>
            <person name="Niimura Y."/>
            <person name="Fujii Y."/>
            <person name="Habara T."/>
            <person name="Sakai H."/>
            <person name="Sato Y."/>
            <person name="Wilson G."/>
            <person name="Kumar K."/>
            <person name="McCouch S."/>
            <person name="Juretic N."/>
            <person name="Hoen D."/>
            <person name="Wright S."/>
            <person name="Bruskiewich R."/>
            <person name="Bureau T."/>
            <person name="Miyao A."/>
            <person name="Hirochika H."/>
            <person name="Nishikawa T."/>
            <person name="Kadowaki K."/>
            <person name="Sugiura M."/>
            <person name="Burr B."/>
            <person name="Sasaki T."/>
        </authorList>
    </citation>
    <scope>NUCLEOTIDE SEQUENCE [LARGE SCALE GENOMIC DNA]</scope>
    <source>
        <strain evidence="4">cv. Nipponbare</strain>
    </source>
</reference>
<feature type="region of interest" description="Disordered" evidence="1">
    <location>
        <begin position="1"/>
        <end position="24"/>
    </location>
</feature>
<evidence type="ECO:0000256" key="1">
    <source>
        <dbReference type="SAM" id="MobiDB-lite"/>
    </source>
</evidence>
<accession>Q6Z7G2</accession>
<sequence length="53" mass="5451">MPKAHSSSPPTLRCFSPISAASPSPPRLGHPLLRRRSHLAVVVVAVDAAAALG</sequence>
<gene>
    <name evidence="2" type="ORF">OJ1008_E02.2</name>
    <name evidence="3" type="ORF">OJ1570_H12.29</name>
</gene>
<evidence type="ECO:0000313" key="4">
    <source>
        <dbReference type="Proteomes" id="UP000000763"/>
    </source>
</evidence>
<dbReference type="EMBL" id="AP004856">
    <property type="protein sequence ID" value="BAD17171.1"/>
    <property type="molecule type" value="Genomic_DNA"/>
</dbReference>
<dbReference type="AlphaFoldDB" id="Q6Z7G2"/>
<reference evidence="4" key="4">
    <citation type="journal article" date="2008" name="Nucleic Acids Res.">
        <title>The rice annotation project database (RAP-DB): 2008 update.</title>
        <authorList>
            <consortium name="The rice annotation project (RAP)"/>
        </authorList>
    </citation>
    <scope>GENOME REANNOTATION</scope>
    <source>
        <strain evidence="4">cv. Nipponbare</strain>
    </source>
</reference>
<dbReference type="Proteomes" id="UP000000763">
    <property type="component" value="Chromosome 2"/>
</dbReference>
<dbReference type="EMBL" id="AP004151">
    <property type="protein sequence ID" value="BAD16978.1"/>
    <property type="molecule type" value="Genomic_DNA"/>
</dbReference>
<evidence type="ECO:0000313" key="2">
    <source>
        <dbReference type="EMBL" id="BAD16978.1"/>
    </source>
</evidence>
<feature type="compositionally biased region" description="Polar residues" evidence="1">
    <location>
        <begin position="1"/>
        <end position="10"/>
    </location>
</feature>
<evidence type="ECO:0000313" key="3">
    <source>
        <dbReference type="EMBL" id="BAD17171.1"/>
    </source>
</evidence>
<reference evidence="2" key="1">
    <citation type="submission" date="2001-09" db="EMBL/GenBank/DDBJ databases">
        <title>Oryza sativa nipponbare(GA3) genomic DNA, chromosome 2, BAC clone:OJ1008_E02.</title>
        <authorList>
            <person name="Sasaki T."/>
            <person name="Matsumoto T."/>
            <person name="Yamamoto K."/>
        </authorList>
    </citation>
    <scope>NUCLEOTIDE SEQUENCE</scope>
</reference>
<protein>
    <submittedName>
        <fullName evidence="3">Uncharacterized protein</fullName>
    </submittedName>
</protein>